<evidence type="ECO:0000313" key="2">
    <source>
        <dbReference type="EMBL" id="CAH0365351.1"/>
    </source>
</evidence>
<proteinExistence type="predicted"/>
<evidence type="ECO:0000313" key="3">
    <source>
        <dbReference type="Proteomes" id="UP000789595"/>
    </source>
</evidence>
<keyword evidence="3" id="KW-1185">Reference proteome</keyword>
<comment type="caution">
    <text evidence="2">The sequence shown here is derived from an EMBL/GenBank/DDBJ whole genome shotgun (WGS) entry which is preliminary data.</text>
</comment>
<protein>
    <submittedName>
        <fullName evidence="2">Uncharacterized protein</fullName>
    </submittedName>
</protein>
<sequence>MLSPDQLATLTDDAVPPWDVDGSLPSNYDTCSSIGDRETYRGAAAFVAELLESSVVQRVVHPSAKAVLQRTLTALAQKDDPLATALALAKAGEVLKDAAEGRPKVFDVALDTIRVALALYAEGLGRSHHRTLSTRLQIAETLAAKGDPESARRDFVVVLDELVGDEAEMVKTRKRAMRGLEALDARHTVSATLRRERRRRLKAETAALEAEFPILYGQFAGRRNPDIDDGGAIEGSPSSKDRSLTIDEAEEDVSDLEEPG</sequence>
<evidence type="ECO:0000256" key="1">
    <source>
        <dbReference type="SAM" id="MobiDB-lite"/>
    </source>
</evidence>
<feature type="compositionally biased region" description="Acidic residues" evidence="1">
    <location>
        <begin position="247"/>
        <end position="260"/>
    </location>
</feature>
<organism evidence="2 3">
    <name type="scientific">Pelagomonas calceolata</name>
    <dbReference type="NCBI Taxonomy" id="35677"/>
    <lineage>
        <taxon>Eukaryota</taxon>
        <taxon>Sar</taxon>
        <taxon>Stramenopiles</taxon>
        <taxon>Ochrophyta</taxon>
        <taxon>Pelagophyceae</taxon>
        <taxon>Pelagomonadales</taxon>
        <taxon>Pelagomonadaceae</taxon>
        <taxon>Pelagomonas</taxon>
    </lineage>
</organism>
<reference evidence="2" key="1">
    <citation type="submission" date="2021-11" db="EMBL/GenBank/DDBJ databases">
        <authorList>
            <consortium name="Genoscope - CEA"/>
            <person name="William W."/>
        </authorList>
    </citation>
    <scope>NUCLEOTIDE SEQUENCE</scope>
</reference>
<gene>
    <name evidence="2" type="ORF">PECAL_1P17890</name>
</gene>
<dbReference type="Proteomes" id="UP000789595">
    <property type="component" value="Unassembled WGS sequence"/>
</dbReference>
<feature type="region of interest" description="Disordered" evidence="1">
    <location>
        <begin position="221"/>
        <end position="260"/>
    </location>
</feature>
<dbReference type="OrthoDB" id="5308957at2759"/>
<dbReference type="AlphaFoldDB" id="A0A8J2WXD7"/>
<accession>A0A8J2WXD7</accession>
<dbReference type="EMBL" id="CAKKNE010000001">
    <property type="protein sequence ID" value="CAH0365351.1"/>
    <property type="molecule type" value="Genomic_DNA"/>
</dbReference>
<name>A0A8J2WXD7_9STRA</name>